<dbReference type="WBParaSite" id="ACRNAN_Path_1191.g4645.t1">
    <property type="protein sequence ID" value="ACRNAN_Path_1191.g4645.t1"/>
    <property type="gene ID" value="ACRNAN_Path_1191.g4645"/>
</dbReference>
<sequence length="97" mass="10672">MSIYANSGGQSAELSNWHLSKFGMLLSITSVCDLKGQAEENEEKIDTGHSRTSTELNVAQTMAKSPEGPFINARARSIIFNVQTTGFDKKYFPGDRL</sequence>
<keyword evidence="1" id="KW-1185">Reference proteome</keyword>
<reference evidence="2" key="1">
    <citation type="submission" date="2022-11" db="UniProtKB">
        <authorList>
            <consortium name="WormBaseParasite"/>
        </authorList>
    </citation>
    <scope>IDENTIFICATION</scope>
</reference>
<dbReference type="AlphaFoldDB" id="A0A914BXA7"/>
<evidence type="ECO:0000313" key="2">
    <source>
        <dbReference type="WBParaSite" id="ACRNAN_Path_1191.g4645.t1"/>
    </source>
</evidence>
<organism evidence="1 2">
    <name type="scientific">Acrobeloides nanus</name>
    <dbReference type="NCBI Taxonomy" id="290746"/>
    <lineage>
        <taxon>Eukaryota</taxon>
        <taxon>Metazoa</taxon>
        <taxon>Ecdysozoa</taxon>
        <taxon>Nematoda</taxon>
        <taxon>Chromadorea</taxon>
        <taxon>Rhabditida</taxon>
        <taxon>Tylenchina</taxon>
        <taxon>Cephalobomorpha</taxon>
        <taxon>Cephaloboidea</taxon>
        <taxon>Cephalobidae</taxon>
        <taxon>Acrobeloides</taxon>
    </lineage>
</organism>
<proteinExistence type="predicted"/>
<protein>
    <submittedName>
        <fullName evidence="2">Uncharacterized protein</fullName>
    </submittedName>
</protein>
<name>A0A914BXA7_9BILA</name>
<evidence type="ECO:0000313" key="1">
    <source>
        <dbReference type="Proteomes" id="UP000887540"/>
    </source>
</evidence>
<accession>A0A914BXA7</accession>
<dbReference type="Proteomes" id="UP000887540">
    <property type="component" value="Unplaced"/>
</dbReference>